<evidence type="ECO:0000256" key="15">
    <source>
        <dbReference type="ARBA" id="ARBA00023136"/>
    </source>
</evidence>
<sequence length="701" mass="74197">MRVIRVLAMSLVTQLVASGERHRRGWKAPSVFVVENEPGPFPAYVTTFESDQVKGRTVNYKLSGPGADQPPVGRFSINDKGVIQVSQALDREEIAIYKIFVHALINGVEVESAAEMAVRVHDDNDNAPDFGPGTIRGSVTEGSAPGSLVARLSASDRDDPGTEHTAVVYRLEAQEPPQPPDAFSLDRLTGEVTANVRLDREAVSEFRLTVVATDCNGAPSGLSGTGTLAVRVVDVNDNAPTFVTTTVLASVAENELADPLVFLFVWDRDEVGTDGWRAVYSIVGGDDGASFGVRTDHNSNAAVVSVVKPLDYERQSSLELLVAVANRAPLATAAGQPAASTATVLLGVRDAPEGAAFEPPLLVLSAREEAAPGSALGEFRARDPDSQHHGGEIRYVLGDDPAAWIQVDPRTAVISTVGAIDRESPLVHNGLYTFTVLALQDGPPPRTATGTVELHILDVNDHAPVLTGALRRAGPSLPRLCLGRPSESLPLTASDADSPAHGPPFAFSLVDEPPGTAALWEVVTLNETSARLQARVNAYGGGGPPLGVHRLSVMLADRGGHGEARSVAVRVCRCWAGAPPGYHGEEEEETCFPDNVRRPGLGAGATAAIIISLLVVALVGLVAFLLPRPKRRLLVFHDGVPRGSLVRYNDEGGREEDKIPMPPSPMSITMELISSDPIVNSPTLSSPSWSITNASVPLMPE</sequence>
<dbReference type="GO" id="GO:0016342">
    <property type="term" value="C:catenin complex"/>
    <property type="evidence" value="ECO:0007669"/>
    <property type="project" value="TreeGrafter"/>
</dbReference>
<evidence type="ECO:0000313" key="21">
    <source>
        <dbReference type="Proteomes" id="UP001318040"/>
    </source>
</evidence>
<reference evidence="22" key="1">
    <citation type="submission" date="2025-08" db="UniProtKB">
        <authorList>
            <consortium name="RefSeq"/>
        </authorList>
    </citation>
    <scope>IDENTIFICATION</scope>
    <source>
        <tissue evidence="22">Sperm</tissue>
    </source>
</reference>
<keyword evidence="10" id="KW-0677">Repeat</keyword>
<keyword evidence="21" id="KW-1185">Reference proteome</keyword>
<proteinExistence type="predicted"/>
<evidence type="ECO:0000256" key="1">
    <source>
        <dbReference type="ARBA" id="ARBA00004167"/>
    </source>
</evidence>
<evidence type="ECO:0000256" key="3">
    <source>
        <dbReference type="ARBA" id="ARBA00004496"/>
    </source>
</evidence>
<dbReference type="AlphaFoldDB" id="A0AAJ7XGJ3"/>
<dbReference type="FunFam" id="2.60.40.60:FF:000019">
    <property type="entry name" value="Cadherin 2"/>
    <property type="match status" value="1"/>
</dbReference>
<protein>
    <submittedName>
        <fullName evidence="22">Cadherin-2-like</fullName>
    </submittedName>
</protein>
<evidence type="ECO:0000256" key="6">
    <source>
        <dbReference type="ARBA" id="ARBA00022490"/>
    </source>
</evidence>
<dbReference type="GO" id="GO:0005912">
    <property type="term" value="C:adherens junction"/>
    <property type="evidence" value="ECO:0007669"/>
    <property type="project" value="TreeGrafter"/>
</dbReference>
<dbReference type="InterPro" id="IPR015919">
    <property type="entry name" value="Cadherin-like_sf"/>
</dbReference>
<evidence type="ECO:0000256" key="11">
    <source>
        <dbReference type="ARBA" id="ARBA00022837"/>
    </source>
</evidence>
<dbReference type="SMART" id="SM00112">
    <property type="entry name" value="CA"/>
    <property type="match status" value="4"/>
</dbReference>
<evidence type="ECO:0000256" key="9">
    <source>
        <dbReference type="ARBA" id="ARBA00022729"/>
    </source>
</evidence>
<dbReference type="KEGG" id="pmrn:116956044"/>
<dbReference type="CDD" id="cd11304">
    <property type="entry name" value="Cadherin_repeat"/>
    <property type="match status" value="3"/>
</dbReference>
<evidence type="ECO:0000256" key="18">
    <source>
        <dbReference type="SAM" id="Phobius"/>
    </source>
</evidence>
<dbReference type="GO" id="GO:0008013">
    <property type="term" value="F:beta-catenin binding"/>
    <property type="evidence" value="ECO:0007669"/>
    <property type="project" value="TreeGrafter"/>
</dbReference>
<dbReference type="PROSITE" id="PS50268">
    <property type="entry name" value="CADHERIN_2"/>
    <property type="match status" value="4"/>
</dbReference>
<dbReference type="GO" id="GO:0007043">
    <property type="term" value="P:cell-cell junction assembly"/>
    <property type="evidence" value="ECO:0007669"/>
    <property type="project" value="TreeGrafter"/>
</dbReference>
<feature type="transmembrane region" description="Helical" evidence="18">
    <location>
        <begin position="601"/>
        <end position="626"/>
    </location>
</feature>
<dbReference type="InterPro" id="IPR020894">
    <property type="entry name" value="Cadherin_CS"/>
</dbReference>
<evidence type="ECO:0000256" key="12">
    <source>
        <dbReference type="ARBA" id="ARBA00022889"/>
    </source>
</evidence>
<keyword evidence="7 18" id="KW-0812">Transmembrane</keyword>
<dbReference type="GO" id="GO:0044331">
    <property type="term" value="P:cell-cell adhesion mediated by cadherin"/>
    <property type="evidence" value="ECO:0007669"/>
    <property type="project" value="TreeGrafter"/>
</dbReference>
<accession>A0AAJ7XGJ3</accession>
<name>A0AAJ7XGJ3_PETMA</name>
<feature type="domain" description="Cadherin" evidence="20">
    <location>
        <begin position="358"/>
        <end position="466"/>
    </location>
</feature>
<evidence type="ECO:0000256" key="10">
    <source>
        <dbReference type="ARBA" id="ARBA00022737"/>
    </source>
</evidence>
<dbReference type="SUPFAM" id="SSF49313">
    <property type="entry name" value="Cadherin-like"/>
    <property type="match status" value="4"/>
</dbReference>
<dbReference type="GO" id="GO:0007156">
    <property type="term" value="P:homophilic cell adhesion via plasma membrane adhesion molecules"/>
    <property type="evidence" value="ECO:0007669"/>
    <property type="project" value="InterPro"/>
</dbReference>
<dbReference type="Gene3D" id="2.60.40.60">
    <property type="entry name" value="Cadherins"/>
    <property type="match status" value="5"/>
</dbReference>
<keyword evidence="14 18" id="KW-1133">Transmembrane helix</keyword>
<keyword evidence="8" id="KW-0479">Metal-binding</keyword>
<evidence type="ECO:0000259" key="20">
    <source>
        <dbReference type="PROSITE" id="PS50268"/>
    </source>
</evidence>
<evidence type="ECO:0000256" key="2">
    <source>
        <dbReference type="ARBA" id="ARBA00004236"/>
    </source>
</evidence>
<dbReference type="GO" id="GO:0005737">
    <property type="term" value="C:cytoplasm"/>
    <property type="evidence" value="ECO:0007669"/>
    <property type="project" value="UniProtKB-SubCell"/>
</dbReference>
<dbReference type="GO" id="GO:0016339">
    <property type="term" value="P:calcium-dependent cell-cell adhesion via plasma membrane cell adhesion molecules"/>
    <property type="evidence" value="ECO:0007669"/>
    <property type="project" value="TreeGrafter"/>
</dbReference>
<evidence type="ECO:0000256" key="13">
    <source>
        <dbReference type="ARBA" id="ARBA00022949"/>
    </source>
</evidence>
<evidence type="ECO:0000256" key="19">
    <source>
        <dbReference type="SAM" id="SignalP"/>
    </source>
</evidence>
<dbReference type="Pfam" id="PF00028">
    <property type="entry name" value="Cadherin"/>
    <property type="match status" value="4"/>
</dbReference>
<dbReference type="GO" id="GO:0045296">
    <property type="term" value="F:cadherin binding"/>
    <property type="evidence" value="ECO:0007669"/>
    <property type="project" value="TreeGrafter"/>
</dbReference>
<dbReference type="GO" id="GO:0030057">
    <property type="term" value="C:desmosome"/>
    <property type="evidence" value="ECO:0007669"/>
    <property type="project" value="UniProtKB-SubCell"/>
</dbReference>
<comment type="subcellular location">
    <subcellularLocation>
        <location evidence="4">Cell junction</location>
        <location evidence="4">Desmosome</location>
    </subcellularLocation>
    <subcellularLocation>
        <location evidence="2">Cell membrane</location>
    </subcellularLocation>
    <subcellularLocation>
        <location evidence="3">Cytoplasm</location>
    </subcellularLocation>
    <subcellularLocation>
        <location evidence="1">Membrane</location>
        <topology evidence="1">Single-pass membrane protein</topology>
    </subcellularLocation>
</comment>
<keyword evidence="16" id="KW-0325">Glycoprotein</keyword>
<evidence type="ECO:0000256" key="16">
    <source>
        <dbReference type="ARBA" id="ARBA00023180"/>
    </source>
</evidence>
<keyword evidence="5" id="KW-1003">Cell membrane</keyword>
<evidence type="ECO:0000256" key="14">
    <source>
        <dbReference type="ARBA" id="ARBA00022989"/>
    </source>
</evidence>
<dbReference type="GO" id="GO:0005509">
    <property type="term" value="F:calcium ion binding"/>
    <property type="evidence" value="ECO:0007669"/>
    <property type="project" value="UniProtKB-UniRule"/>
</dbReference>
<dbReference type="InterPro" id="IPR002126">
    <property type="entry name" value="Cadherin-like_dom"/>
</dbReference>
<evidence type="ECO:0000256" key="5">
    <source>
        <dbReference type="ARBA" id="ARBA00022475"/>
    </source>
</evidence>
<evidence type="ECO:0000256" key="17">
    <source>
        <dbReference type="PROSITE-ProRule" id="PRU00043"/>
    </source>
</evidence>
<dbReference type="PANTHER" id="PTHR24027">
    <property type="entry name" value="CADHERIN-23"/>
    <property type="match status" value="1"/>
</dbReference>
<feature type="domain" description="Cadherin" evidence="20">
    <location>
        <begin position="33"/>
        <end position="130"/>
    </location>
</feature>
<dbReference type="GO" id="GO:0016477">
    <property type="term" value="P:cell migration"/>
    <property type="evidence" value="ECO:0007669"/>
    <property type="project" value="TreeGrafter"/>
</dbReference>
<dbReference type="FunFam" id="2.60.40.60:FF:000095">
    <property type="entry name" value="Cadherin 13"/>
    <property type="match status" value="1"/>
</dbReference>
<keyword evidence="11 17" id="KW-0106">Calcium</keyword>
<evidence type="ECO:0000256" key="8">
    <source>
        <dbReference type="ARBA" id="ARBA00022723"/>
    </source>
</evidence>
<dbReference type="PANTHER" id="PTHR24027:SF422">
    <property type="entry name" value="CADHERIN DOMAIN-CONTAINING PROTEIN"/>
    <property type="match status" value="1"/>
</dbReference>
<evidence type="ECO:0000256" key="7">
    <source>
        <dbReference type="ARBA" id="ARBA00022692"/>
    </source>
</evidence>
<dbReference type="PRINTS" id="PR00205">
    <property type="entry name" value="CADHERIN"/>
</dbReference>
<feature type="signal peptide" evidence="19">
    <location>
        <begin position="1"/>
        <end position="19"/>
    </location>
</feature>
<dbReference type="Proteomes" id="UP001318040">
    <property type="component" value="Chromosome 63"/>
</dbReference>
<gene>
    <name evidence="22" type="primary">LOC116956044</name>
</gene>
<dbReference type="InterPro" id="IPR039808">
    <property type="entry name" value="Cadherin"/>
</dbReference>
<dbReference type="FunFam" id="2.60.40.60:FF:000068">
    <property type="entry name" value="Desmoglein 1"/>
    <property type="match status" value="1"/>
</dbReference>
<keyword evidence="13" id="KW-0965">Cell junction</keyword>
<evidence type="ECO:0000256" key="4">
    <source>
        <dbReference type="ARBA" id="ARBA00004568"/>
    </source>
</evidence>
<organism evidence="21 22">
    <name type="scientific">Petromyzon marinus</name>
    <name type="common">Sea lamprey</name>
    <dbReference type="NCBI Taxonomy" id="7757"/>
    <lineage>
        <taxon>Eukaryota</taxon>
        <taxon>Metazoa</taxon>
        <taxon>Chordata</taxon>
        <taxon>Craniata</taxon>
        <taxon>Vertebrata</taxon>
        <taxon>Cyclostomata</taxon>
        <taxon>Hyperoartia</taxon>
        <taxon>Petromyzontiformes</taxon>
        <taxon>Petromyzontidae</taxon>
        <taxon>Petromyzon</taxon>
    </lineage>
</organism>
<feature type="domain" description="Cadherin" evidence="20">
    <location>
        <begin position="131"/>
        <end position="242"/>
    </location>
</feature>
<keyword evidence="12" id="KW-0130">Cell adhesion</keyword>
<dbReference type="GO" id="GO:0000902">
    <property type="term" value="P:cell morphogenesis"/>
    <property type="evidence" value="ECO:0007669"/>
    <property type="project" value="TreeGrafter"/>
</dbReference>
<feature type="chain" id="PRO_5042614083" evidence="19">
    <location>
        <begin position="20"/>
        <end position="701"/>
    </location>
</feature>
<keyword evidence="15 18" id="KW-0472">Membrane</keyword>
<keyword evidence="6" id="KW-0963">Cytoplasm</keyword>
<keyword evidence="9 19" id="KW-0732">Signal</keyword>
<dbReference type="RefSeq" id="XP_032833362.1">
    <property type="nucleotide sequence ID" value="XM_032977471.1"/>
</dbReference>
<dbReference type="GO" id="GO:0034332">
    <property type="term" value="P:adherens junction organization"/>
    <property type="evidence" value="ECO:0007669"/>
    <property type="project" value="TreeGrafter"/>
</dbReference>
<dbReference type="PROSITE" id="PS00232">
    <property type="entry name" value="CADHERIN_1"/>
    <property type="match status" value="2"/>
</dbReference>
<dbReference type="FunFam" id="2.60.40.60:FF:000011">
    <property type="entry name" value="Cadherin 1"/>
    <property type="match status" value="1"/>
</dbReference>
<evidence type="ECO:0000313" key="22">
    <source>
        <dbReference type="RefSeq" id="XP_032833362.1"/>
    </source>
</evidence>
<feature type="domain" description="Cadherin" evidence="20">
    <location>
        <begin position="243"/>
        <end position="362"/>
    </location>
</feature>